<dbReference type="STRING" id="1797711.A2870_02900"/>
<evidence type="ECO:0000313" key="3">
    <source>
        <dbReference type="Proteomes" id="UP000179102"/>
    </source>
</evidence>
<feature type="transmembrane region" description="Helical" evidence="1">
    <location>
        <begin position="45"/>
        <end position="67"/>
    </location>
</feature>
<evidence type="ECO:0008006" key="4">
    <source>
        <dbReference type="Google" id="ProtNLM"/>
    </source>
</evidence>
<dbReference type="InterPro" id="IPR013783">
    <property type="entry name" value="Ig-like_fold"/>
</dbReference>
<name>A0A1F5G700_9BACT</name>
<dbReference type="Pfam" id="PF09136">
    <property type="entry name" value="Glucodextran_B"/>
    <property type="match status" value="1"/>
</dbReference>
<keyword evidence="1" id="KW-0812">Transmembrane</keyword>
<dbReference type="Gene3D" id="2.60.40.10">
    <property type="entry name" value="Immunoglobulins"/>
    <property type="match status" value="2"/>
</dbReference>
<keyword evidence="1" id="KW-1133">Transmembrane helix</keyword>
<protein>
    <recommendedName>
        <fullName evidence="4">Bacterial Ig domain-containing protein</fullName>
    </recommendedName>
</protein>
<sequence>MKVPSSTLGGGSARKLSFWLIEIMKRSLRIERLTRKEEKATIRRIVYLSFVSLVLGVIFFALGIPFLGKFADFVGGIFRRDLVQEAGAPQAPILDELPTATNSARLPIRGFSSDGKKVEIYHNGDKVGEVDVSDNHFSYDGFRLKDGENEIYAKALSEASKTSDSSQTKKVIYSTKEPKLEIESPSEGQNFVGNNRIRVSGQTDPDAQVYANGFLASISGEGKFEVFVPVGEGETTIEIKAQDSAGNEKIEKRKINYHK</sequence>
<evidence type="ECO:0000313" key="2">
    <source>
        <dbReference type="EMBL" id="OGD87604.1"/>
    </source>
</evidence>
<gene>
    <name evidence="2" type="ORF">A2870_02900</name>
</gene>
<keyword evidence="1" id="KW-0472">Membrane</keyword>
<proteinExistence type="predicted"/>
<organism evidence="2 3">
    <name type="scientific">Candidatus Curtissbacteria bacterium RIFCSPHIGHO2_01_FULL_41_11</name>
    <dbReference type="NCBI Taxonomy" id="1797711"/>
    <lineage>
        <taxon>Bacteria</taxon>
        <taxon>Candidatus Curtissiibacteriota</taxon>
    </lineage>
</organism>
<accession>A0A1F5G700</accession>
<evidence type="ECO:0000256" key="1">
    <source>
        <dbReference type="SAM" id="Phobius"/>
    </source>
</evidence>
<dbReference type="EMBL" id="MFAZ01000011">
    <property type="protein sequence ID" value="OGD87604.1"/>
    <property type="molecule type" value="Genomic_DNA"/>
</dbReference>
<reference evidence="2 3" key="1">
    <citation type="journal article" date="2016" name="Nat. Commun.">
        <title>Thousands of microbial genomes shed light on interconnected biogeochemical processes in an aquifer system.</title>
        <authorList>
            <person name="Anantharaman K."/>
            <person name="Brown C.T."/>
            <person name="Hug L.A."/>
            <person name="Sharon I."/>
            <person name="Castelle C.J."/>
            <person name="Probst A.J."/>
            <person name="Thomas B.C."/>
            <person name="Singh A."/>
            <person name="Wilkins M.J."/>
            <person name="Karaoz U."/>
            <person name="Brodie E.L."/>
            <person name="Williams K.H."/>
            <person name="Hubbard S.S."/>
            <person name="Banfield J.F."/>
        </authorList>
    </citation>
    <scope>NUCLEOTIDE SEQUENCE [LARGE SCALE GENOMIC DNA]</scope>
</reference>
<comment type="caution">
    <text evidence="2">The sequence shown here is derived from an EMBL/GenBank/DDBJ whole genome shotgun (WGS) entry which is preliminary data.</text>
</comment>
<dbReference type="AlphaFoldDB" id="A0A1F5G700"/>
<dbReference type="Proteomes" id="UP000179102">
    <property type="component" value="Unassembled WGS sequence"/>
</dbReference>